<protein>
    <submittedName>
        <fullName evidence="1">Uncharacterized protein</fullName>
    </submittedName>
</protein>
<accession>A0A0F9MHD4</accession>
<evidence type="ECO:0000313" key="1">
    <source>
        <dbReference type="EMBL" id="KKM98691.1"/>
    </source>
</evidence>
<gene>
    <name evidence="1" type="ORF">LCGC14_1155370</name>
</gene>
<comment type="caution">
    <text evidence="1">The sequence shown here is derived from an EMBL/GenBank/DDBJ whole genome shotgun (WGS) entry which is preliminary data.</text>
</comment>
<name>A0A0F9MHD4_9ZZZZ</name>
<organism evidence="1">
    <name type="scientific">marine sediment metagenome</name>
    <dbReference type="NCBI Taxonomy" id="412755"/>
    <lineage>
        <taxon>unclassified sequences</taxon>
        <taxon>metagenomes</taxon>
        <taxon>ecological metagenomes</taxon>
    </lineage>
</organism>
<reference evidence="1" key="1">
    <citation type="journal article" date="2015" name="Nature">
        <title>Complex archaea that bridge the gap between prokaryotes and eukaryotes.</title>
        <authorList>
            <person name="Spang A."/>
            <person name="Saw J.H."/>
            <person name="Jorgensen S.L."/>
            <person name="Zaremba-Niedzwiedzka K."/>
            <person name="Martijn J."/>
            <person name="Lind A.E."/>
            <person name="van Eijk R."/>
            <person name="Schleper C."/>
            <person name="Guy L."/>
            <person name="Ettema T.J."/>
        </authorList>
    </citation>
    <scope>NUCLEOTIDE SEQUENCE</scope>
</reference>
<dbReference type="EMBL" id="LAZR01005589">
    <property type="protein sequence ID" value="KKM98691.1"/>
    <property type="molecule type" value="Genomic_DNA"/>
</dbReference>
<proteinExistence type="predicted"/>
<sequence length="134" mass="15090">MSSNPLTTKEKEAATARHKDSLNIGEVWGHLTTEQKREVLEYVLFKLDRVNKRSGVRIERAINGDQQIWLNKSWPMWINYRNDLISEILSRGDPGPFAACINGVPGFEDATRDIMAELVSEGQVVDEGGERYGG</sequence>
<dbReference type="AlphaFoldDB" id="A0A0F9MHD4"/>